<sequence>MASTVHGHRSNSQLQSSESRNAALAQGAEQLENDGAQNQGELDALRNYPQESSVERAVPPSLTQTLQEGRDGGLGLFERASSIKDSDAFGATESPPKAQSKPSDAYFESYSSLCQQEDLMKERTEDLSNLEFRLTDRFGLVLSAMRASGFADSLKAEMLDDALSVSDVVSSTTSPTGVDPMLTEYYSKQGDVGILLERLQELEYTHQEGMETRAFMAERGDNLEVVDEEFERNHQDRKQQLQLELDHARIAAAALRSQCESRGIDVNAKRRTTEPSMYTGSVAFAGGDELDSDAQSQKIRPVRYEPTGFKRTVPQHQLIGGWLDSMLSRGSFEDLQSPGLEPYFDTPGTPQSEHPALP</sequence>
<accession>A0AAV9PBM8</accession>
<proteinExistence type="predicted"/>
<reference evidence="3 4" key="1">
    <citation type="submission" date="2023-08" db="EMBL/GenBank/DDBJ databases">
        <title>Black Yeasts Isolated from many extreme environments.</title>
        <authorList>
            <person name="Coleine C."/>
            <person name="Stajich J.E."/>
            <person name="Selbmann L."/>
        </authorList>
    </citation>
    <scope>NUCLEOTIDE SEQUENCE [LARGE SCALE GENOMIC DNA]</scope>
    <source>
        <strain evidence="3 4">CCFEE 5935</strain>
    </source>
</reference>
<feature type="region of interest" description="Disordered" evidence="2">
    <location>
        <begin position="333"/>
        <end position="358"/>
    </location>
</feature>
<keyword evidence="1" id="KW-0175">Coiled coil</keyword>
<feature type="coiled-coil region" evidence="1">
    <location>
        <begin position="231"/>
        <end position="258"/>
    </location>
</feature>
<comment type="caution">
    <text evidence="3">The sequence shown here is derived from an EMBL/GenBank/DDBJ whole genome shotgun (WGS) entry which is preliminary data.</text>
</comment>
<dbReference type="GeneID" id="89926582"/>
<evidence type="ECO:0000313" key="4">
    <source>
        <dbReference type="Proteomes" id="UP001337655"/>
    </source>
</evidence>
<gene>
    <name evidence="3" type="ORF">LTR77_005238</name>
</gene>
<name>A0AAV9PBM8_9PEZI</name>
<evidence type="ECO:0000256" key="1">
    <source>
        <dbReference type="SAM" id="Coils"/>
    </source>
</evidence>
<protein>
    <submittedName>
        <fullName evidence="3">Uncharacterized protein</fullName>
    </submittedName>
</protein>
<organism evidence="3 4">
    <name type="scientific">Saxophila tyrrhenica</name>
    <dbReference type="NCBI Taxonomy" id="1690608"/>
    <lineage>
        <taxon>Eukaryota</taxon>
        <taxon>Fungi</taxon>
        <taxon>Dikarya</taxon>
        <taxon>Ascomycota</taxon>
        <taxon>Pezizomycotina</taxon>
        <taxon>Dothideomycetes</taxon>
        <taxon>Dothideomycetidae</taxon>
        <taxon>Mycosphaerellales</taxon>
        <taxon>Extremaceae</taxon>
        <taxon>Saxophila</taxon>
    </lineage>
</organism>
<dbReference type="EMBL" id="JAVRRT010000007">
    <property type="protein sequence ID" value="KAK5170649.1"/>
    <property type="molecule type" value="Genomic_DNA"/>
</dbReference>
<dbReference type="AlphaFoldDB" id="A0AAV9PBM8"/>
<evidence type="ECO:0000313" key="3">
    <source>
        <dbReference type="EMBL" id="KAK5170649.1"/>
    </source>
</evidence>
<feature type="region of interest" description="Disordered" evidence="2">
    <location>
        <begin position="1"/>
        <end position="77"/>
    </location>
</feature>
<dbReference type="Proteomes" id="UP001337655">
    <property type="component" value="Unassembled WGS sequence"/>
</dbReference>
<evidence type="ECO:0000256" key="2">
    <source>
        <dbReference type="SAM" id="MobiDB-lite"/>
    </source>
</evidence>
<keyword evidence="4" id="KW-1185">Reference proteome</keyword>
<dbReference type="RefSeq" id="XP_064659847.1">
    <property type="nucleotide sequence ID" value="XM_064802486.1"/>
</dbReference>
<feature type="compositionally biased region" description="Polar residues" evidence="2">
    <location>
        <begin position="10"/>
        <end position="20"/>
    </location>
</feature>